<keyword evidence="3 7" id="KW-0732">Signal</keyword>
<evidence type="ECO:0000256" key="2">
    <source>
        <dbReference type="ARBA" id="ARBA00012247"/>
    </source>
</evidence>
<protein>
    <recommendedName>
        <fullName evidence="2">glycerophosphodiester phosphodiesterase</fullName>
        <ecNumber evidence="2">3.1.4.46</ecNumber>
    </recommendedName>
</protein>
<name>A0A1R4FKX5_BREDI</name>
<dbReference type="EC" id="3.1.4.46" evidence="2"/>
<evidence type="ECO:0000256" key="3">
    <source>
        <dbReference type="ARBA" id="ARBA00022729"/>
    </source>
</evidence>
<dbReference type="Proteomes" id="UP000195766">
    <property type="component" value="Unassembled WGS sequence"/>
</dbReference>
<keyword evidence="5 9" id="KW-0378">Hydrolase</keyword>
<dbReference type="InterPro" id="IPR017946">
    <property type="entry name" value="PLC-like_Pdiesterase_TIM-brl"/>
</dbReference>
<comment type="similarity">
    <text evidence="1">Belongs to the glycerophosphoryl diester phosphodiesterase family.</text>
</comment>
<proteinExistence type="inferred from homology"/>
<dbReference type="PANTHER" id="PTHR43620">
    <property type="entry name" value="GLYCEROPHOSPHORYL DIESTER PHOSPHODIESTERASE"/>
    <property type="match status" value="1"/>
</dbReference>
<evidence type="ECO:0000256" key="1">
    <source>
        <dbReference type="ARBA" id="ARBA00007277"/>
    </source>
</evidence>
<reference evidence="9 10" key="1">
    <citation type="submission" date="2017-02" db="EMBL/GenBank/DDBJ databases">
        <authorList>
            <person name="Peterson S.W."/>
        </authorList>
    </citation>
    <scope>NUCLEOTIDE SEQUENCE [LARGE SCALE GENOMIC DNA]</scope>
    <source>
        <strain evidence="9 10">3F5N</strain>
    </source>
</reference>
<accession>A0A1R4FKX5</accession>
<dbReference type="EMBL" id="FUIE01000032">
    <property type="protein sequence ID" value="SJM56392.1"/>
    <property type="molecule type" value="Genomic_DNA"/>
</dbReference>
<dbReference type="GO" id="GO:0042597">
    <property type="term" value="C:periplasmic space"/>
    <property type="evidence" value="ECO:0007669"/>
    <property type="project" value="TreeGrafter"/>
</dbReference>
<dbReference type="GO" id="GO:0006629">
    <property type="term" value="P:lipid metabolic process"/>
    <property type="evidence" value="ECO:0007669"/>
    <property type="project" value="InterPro"/>
</dbReference>
<dbReference type="PANTHER" id="PTHR43620:SF7">
    <property type="entry name" value="GLYCEROPHOSPHODIESTER PHOSPHODIESTERASE GDPD5-RELATED"/>
    <property type="match status" value="1"/>
</dbReference>
<dbReference type="GO" id="GO:0006071">
    <property type="term" value="P:glycerol metabolic process"/>
    <property type="evidence" value="ECO:0007669"/>
    <property type="project" value="UniProtKB-KW"/>
</dbReference>
<evidence type="ECO:0000256" key="7">
    <source>
        <dbReference type="SAM" id="SignalP"/>
    </source>
</evidence>
<dbReference type="AlphaFoldDB" id="A0A1R4FKX5"/>
<evidence type="ECO:0000256" key="5">
    <source>
        <dbReference type="ARBA" id="ARBA00022801"/>
    </source>
</evidence>
<feature type="domain" description="GP-PDE" evidence="8">
    <location>
        <begin position="25"/>
        <end position="346"/>
    </location>
</feature>
<sequence length="346" mass="37051">MIAAILTAVLLSSSQPAMSASPAKPIVIAHRGASGERPEHTRAAYALAVDQGADFIEPDLVMTRDGHLVVRHENEIGETTDVADRPEFATRRTTRNMDGVPITGWFTEDFTLAELKTLRARERLPALRPASAASDGQEPILTFDEVVAIARDAGARTGRVIGVAPELKHPSHFAALNLPMEDIFIAALERHGLTAADAPILIQCFEVGTLERLKARIDAPLLQLMQAGGGPADRPDLTYAEMATPQGLAEIARYADAVGVQDLMVVPRDDTGRALDASSLTVDAHTAGLKVVVWTFRAENLFLPAQYRVGDAPADHGDLTGWLKAIYALGVDAVFSDFPAAAVKAR</sequence>
<evidence type="ECO:0000256" key="6">
    <source>
        <dbReference type="ARBA" id="ARBA00047512"/>
    </source>
</evidence>
<evidence type="ECO:0000313" key="10">
    <source>
        <dbReference type="Proteomes" id="UP000195766"/>
    </source>
</evidence>
<dbReference type="RefSeq" id="WP_087139770.1">
    <property type="nucleotide sequence ID" value="NZ_FUIE01000032.1"/>
</dbReference>
<evidence type="ECO:0000313" key="9">
    <source>
        <dbReference type="EMBL" id="SJM56392.1"/>
    </source>
</evidence>
<dbReference type="GO" id="GO:0008889">
    <property type="term" value="F:glycerophosphodiester phosphodiesterase activity"/>
    <property type="evidence" value="ECO:0007669"/>
    <property type="project" value="UniProtKB-EC"/>
</dbReference>
<dbReference type="Pfam" id="PF03009">
    <property type="entry name" value="GDPD"/>
    <property type="match status" value="1"/>
</dbReference>
<dbReference type="PROSITE" id="PS51704">
    <property type="entry name" value="GP_PDE"/>
    <property type="match status" value="1"/>
</dbReference>
<dbReference type="SUPFAM" id="SSF51695">
    <property type="entry name" value="PLC-like phosphodiesterases"/>
    <property type="match status" value="1"/>
</dbReference>
<organism evidence="9 10">
    <name type="scientific">Brevundimonas diminuta 3F5N</name>
    <dbReference type="NCBI Taxonomy" id="1255603"/>
    <lineage>
        <taxon>Bacteria</taxon>
        <taxon>Pseudomonadati</taxon>
        <taxon>Pseudomonadota</taxon>
        <taxon>Alphaproteobacteria</taxon>
        <taxon>Caulobacterales</taxon>
        <taxon>Caulobacteraceae</taxon>
        <taxon>Brevundimonas</taxon>
    </lineage>
</organism>
<dbReference type="Gene3D" id="3.20.20.190">
    <property type="entry name" value="Phosphatidylinositol (PI) phosphodiesterase"/>
    <property type="match status" value="1"/>
</dbReference>
<dbReference type="CDD" id="cd08602">
    <property type="entry name" value="GDPD_ScGlpQ1_like"/>
    <property type="match status" value="1"/>
</dbReference>
<evidence type="ECO:0000259" key="8">
    <source>
        <dbReference type="PROSITE" id="PS51704"/>
    </source>
</evidence>
<feature type="chain" id="PRO_5012593820" description="glycerophosphodiester phosphodiesterase" evidence="7">
    <location>
        <begin position="20"/>
        <end position="346"/>
    </location>
</feature>
<dbReference type="OrthoDB" id="9795622at2"/>
<feature type="signal peptide" evidence="7">
    <location>
        <begin position="1"/>
        <end position="19"/>
    </location>
</feature>
<evidence type="ECO:0000256" key="4">
    <source>
        <dbReference type="ARBA" id="ARBA00022798"/>
    </source>
</evidence>
<keyword evidence="4" id="KW-0319">Glycerol metabolism</keyword>
<comment type="catalytic activity">
    <reaction evidence="6">
        <text>a sn-glycero-3-phosphodiester + H2O = an alcohol + sn-glycerol 3-phosphate + H(+)</text>
        <dbReference type="Rhea" id="RHEA:12969"/>
        <dbReference type="ChEBI" id="CHEBI:15377"/>
        <dbReference type="ChEBI" id="CHEBI:15378"/>
        <dbReference type="ChEBI" id="CHEBI:30879"/>
        <dbReference type="ChEBI" id="CHEBI:57597"/>
        <dbReference type="ChEBI" id="CHEBI:83408"/>
        <dbReference type="EC" id="3.1.4.46"/>
    </reaction>
</comment>
<gene>
    <name evidence="9" type="ORF">FM111_05295</name>
</gene>
<dbReference type="InterPro" id="IPR030395">
    <property type="entry name" value="GP_PDE_dom"/>
</dbReference>